<organism evidence="2 5">
    <name type="scientific">Clostridium pasteurianum DSM 525 = ATCC 6013</name>
    <dbReference type="NCBI Taxonomy" id="1262449"/>
    <lineage>
        <taxon>Bacteria</taxon>
        <taxon>Bacillati</taxon>
        <taxon>Bacillota</taxon>
        <taxon>Clostridia</taxon>
        <taxon>Eubacteriales</taxon>
        <taxon>Clostridiaceae</taxon>
        <taxon>Clostridium</taxon>
    </lineage>
</organism>
<proteinExistence type="predicted"/>
<dbReference type="eggNOG" id="COG3294">
    <property type="taxonomic scope" value="Bacteria"/>
</dbReference>
<name>A0A0H3J579_CLOPA</name>
<dbReference type="EMBL" id="JPGY02000001">
    <property type="protein sequence ID" value="KRU10898.1"/>
    <property type="molecule type" value="Genomic_DNA"/>
</dbReference>
<dbReference type="RefSeq" id="WP_003445378.1">
    <property type="nucleotide sequence ID" value="NZ_ANZB01000007.1"/>
</dbReference>
<evidence type="ECO:0000313" key="5">
    <source>
        <dbReference type="Proteomes" id="UP000030905"/>
    </source>
</evidence>
<dbReference type="SUPFAM" id="SSF109604">
    <property type="entry name" value="HD-domain/PDEase-like"/>
    <property type="match status" value="1"/>
</dbReference>
<dbReference type="GO" id="GO:0016787">
    <property type="term" value="F:hydrolase activity"/>
    <property type="evidence" value="ECO:0007669"/>
    <property type="project" value="UniProtKB-KW"/>
</dbReference>
<reference evidence="3" key="2">
    <citation type="submission" date="2015-10" db="EMBL/GenBank/DDBJ databases">
        <title>Improved Draft Genome Sequence of Clostridium pasteurianum Strain ATCC 6013 (DSM 525) Using a Hybrid Next-Generation Sequencing Approach.</title>
        <authorList>
            <person name="Pyne M.E."/>
            <person name="Utturkar S.M."/>
            <person name="Brown S.D."/>
            <person name="Moo-Young M."/>
            <person name="Chung D.A."/>
            <person name="Chou P.C."/>
        </authorList>
    </citation>
    <scope>NUCLEOTIDE SEQUENCE</scope>
    <source>
        <strain evidence="3">ATCC 6013</strain>
    </source>
</reference>
<dbReference type="Proteomes" id="UP000030905">
    <property type="component" value="Chromosome"/>
</dbReference>
<dbReference type="GeneID" id="93075158"/>
<dbReference type="Pfam" id="PF01966">
    <property type="entry name" value="HD"/>
    <property type="match status" value="1"/>
</dbReference>
<dbReference type="PATRIC" id="fig|1262449.3.peg.2301"/>
<dbReference type="KEGG" id="cpae:CPAST_c30400"/>
<dbReference type="AlphaFoldDB" id="A0A0H3J579"/>
<reference evidence="2 5" key="1">
    <citation type="journal article" date="2015" name="Genome Announc.">
        <title>Complete Genome Sequence of the Nitrogen-Fixing and Solvent-Producing Clostridium pasteurianum DSM 525.</title>
        <authorList>
            <person name="Poehlein A."/>
            <person name="Grosse-Honebrink A."/>
            <person name="Zhang Y."/>
            <person name="Minton N.P."/>
            <person name="Daniel R."/>
        </authorList>
    </citation>
    <scope>NUCLEOTIDE SEQUENCE [LARGE SCALE GENOMIC DNA]</scope>
    <source>
        <strain evidence="2">DSM 525</strain>
        <strain evidence="5">DSM 525 / ATCC 6013</strain>
    </source>
</reference>
<evidence type="ECO:0000313" key="2">
    <source>
        <dbReference type="EMBL" id="AJA53094.1"/>
    </source>
</evidence>
<feature type="domain" description="HD" evidence="1">
    <location>
        <begin position="36"/>
        <end position="109"/>
    </location>
</feature>
<keyword evidence="3" id="KW-0378">Hydrolase</keyword>
<evidence type="ECO:0000313" key="4">
    <source>
        <dbReference type="Proteomes" id="UP000028042"/>
    </source>
</evidence>
<protein>
    <submittedName>
        <fullName evidence="2">HD domain-containing protein</fullName>
    </submittedName>
    <submittedName>
        <fullName evidence="3">Metal-dependent phosphohydrolase HD sub domain-containing protein</fullName>
    </submittedName>
</protein>
<dbReference type="InterPro" id="IPR006674">
    <property type="entry name" value="HD_domain"/>
</dbReference>
<dbReference type="InterPro" id="IPR003607">
    <property type="entry name" value="HD/PDEase_dom"/>
</dbReference>
<dbReference type="CDD" id="cd00077">
    <property type="entry name" value="HDc"/>
    <property type="match status" value="1"/>
</dbReference>
<dbReference type="Gene3D" id="1.10.3210.10">
    <property type="entry name" value="Hypothetical protein af1432"/>
    <property type="match status" value="1"/>
</dbReference>
<evidence type="ECO:0000313" key="3">
    <source>
        <dbReference type="EMBL" id="KRU10898.1"/>
    </source>
</evidence>
<dbReference type="Proteomes" id="UP000028042">
    <property type="component" value="Unassembled WGS sequence"/>
</dbReference>
<dbReference type="EMBL" id="CP009268">
    <property type="protein sequence ID" value="AJA53094.1"/>
    <property type="molecule type" value="Genomic_DNA"/>
</dbReference>
<sequence>MSLITFEDIKNNKEFKTYIEAGDKHLGIKGFTKHDFGHVTKVAETAGDILKNLGYSKREIELAKIASYIHDIGNMVSRQEHAQTGACISFNILSRLGVEPEEIAIIVSSIGNHDEEEGCPVNPVSAALILGDKTDVRRSRVRNTDFATFDIHDRVNYAVEEGTVKIDGGNRDIDLVLTIDTSICPLIDYFEIFLSRMLLCRKAADFLNSKFNLIINGTKML</sequence>
<keyword evidence="5" id="KW-1185">Reference proteome</keyword>
<dbReference type="KEGG" id="cpat:CLPA_c30400"/>
<reference evidence="3 4" key="3">
    <citation type="journal article" name="Genome Announc.">
        <title>Improved Draft Genome Sequence of Clostridium pasteurianum Strain ATCC 6013 (DSM 525) Using a Hybrid Next-Generation Sequencing Approach.</title>
        <authorList>
            <person name="Pyne M.E."/>
            <person name="Utturkar S."/>
            <person name="Brown S.D."/>
            <person name="Moo-Young M."/>
            <person name="Chung D.A."/>
            <person name="Chou C.P."/>
        </authorList>
    </citation>
    <scope>NUCLEOTIDE SEQUENCE [LARGE SCALE GENOMIC DNA]</scope>
    <source>
        <strain evidence="3 4">ATCC 6013</strain>
    </source>
</reference>
<accession>A0A0H3J579</accession>
<gene>
    <name evidence="2" type="ORF">CLPA_c30400</name>
    <name evidence="3" type="ORF">CP6013_00145</name>
</gene>
<evidence type="ECO:0000259" key="1">
    <source>
        <dbReference type="Pfam" id="PF01966"/>
    </source>
</evidence>